<gene>
    <name evidence="8" type="ORF">AWW66_01565</name>
</gene>
<evidence type="ECO:0000313" key="9">
    <source>
        <dbReference type="Proteomes" id="UP000070620"/>
    </source>
</evidence>
<sequence length="229" mass="22945">MNVADAIRGRLVVSCQAQDSDSPFVDTAHMMAMASAVVLGGAAGLRGQGIAHVRGMAGLGVPVIGLIKRDTPGSDVYITPTVADVTALAQAGAQIVAADGTARPRPGGEKLADLVSAAHAAGALFMADVDSLDAALAAVDAGADLVGTTLSGYTGGPVPEGPDIALVGTLARRCPVPVIAEGRYRTRAQVSAAFVEGAWAVVVGTAISDPVNATRWFAQACPHPTVEPS</sequence>
<comment type="similarity">
    <text evidence="4">Belongs to the NanE family.</text>
</comment>
<dbReference type="UniPathway" id="UPA00629">
    <property type="reaction ID" value="UER00682"/>
</dbReference>
<dbReference type="AlphaFoldDB" id="A0A136PYX9"/>
<dbReference type="EMBL" id="LRQV01000003">
    <property type="protein sequence ID" value="KXK63678.1"/>
    <property type="molecule type" value="Genomic_DNA"/>
</dbReference>
<dbReference type="InterPro" id="IPR011060">
    <property type="entry name" value="RibuloseP-bd_barrel"/>
</dbReference>
<keyword evidence="6" id="KW-0413">Isomerase</keyword>
<dbReference type="Proteomes" id="UP000070620">
    <property type="component" value="Unassembled WGS sequence"/>
</dbReference>
<dbReference type="PANTHER" id="PTHR36204:SF1">
    <property type="entry name" value="N-ACETYLMANNOSAMINE-6-PHOSPHATE 2-EPIMERASE-RELATED"/>
    <property type="match status" value="1"/>
</dbReference>
<keyword evidence="7" id="KW-0119">Carbohydrate metabolism</keyword>
<evidence type="ECO:0000256" key="7">
    <source>
        <dbReference type="ARBA" id="ARBA00023277"/>
    </source>
</evidence>
<dbReference type="InterPro" id="IPR007260">
    <property type="entry name" value="NanE"/>
</dbReference>
<accession>A0A136PYX9</accession>
<evidence type="ECO:0000256" key="2">
    <source>
        <dbReference type="ARBA" id="ARBA00002147"/>
    </source>
</evidence>
<name>A0A136PYX9_9ACTN</name>
<organism evidence="8 9">
    <name type="scientific">Micromonospora rosaria</name>
    <dbReference type="NCBI Taxonomy" id="47874"/>
    <lineage>
        <taxon>Bacteria</taxon>
        <taxon>Bacillati</taxon>
        <taxon>Actinomycetota</taxon>
        <taxon>Actinomycetes</taxon>
        <taxon>Micromonosporales</taxon>
        <taxon>Micromonosporaceae</taxon>
        <taxon>Micromonospora</taxon>
    </lineage>
</organism>
<dbReference type="Pfam" id="PF04131">
    <property type="entry name" value="NanE"/>
    <property type="match status" value="1"/>
</dbReference>
<dbReference type="OrthoDB" id="9781704at2"/>
<dbReference type="GO" id="GO:0019262">
    <property type="term" value="P:N-acetylneuraminate catabolic process"/>
    <property type="evidence" value="ECO:0007669"/>
    <property type="project" value="UniProtKB-UniPathway"/>
</dbReference>
<dbReference type="RefSeq" id="WP_067359494.1">
    <property type="nucleotide sequence ID" value="NZ_JBIUBN010000010.1"/>
</dbReference>
<keyword evidence="9" id="KW-1185">Reference proteome</keyword>
<comment type="pathway">
    <text evidence="3">Amino-sugar metabolism; N-acetylneuraminate degradation; D-fructose 6-phosphate from N-acetylneuraminate: step 3/5.</text>
</comment>
<dbReference type="EC" id="5.1.3.9" evidence="5"/>
<dbReference type="NCBIfam" id="NF002231">
    <property type="entry name" value="PRK01130.1"/>
    <property type="match status" value="1"/>
</dbReference>
<dbReference type="SUPFAM" id="SSF51366">
    <property type="entry name" value="Ribulose-phoshate binding barrel"/>
    <property type="match status" value="1"/>
</dbReference>
<proteinExistence type="inferred from homology"/>
<dbReference type="GO" id="GO:0047465">
    <property type="term" value="F:N-acylglucosamine-6-phosphate 2-epimerase activity"/>
    <property type="evidence" value="ECO:0007669"/>
    <property type="project" value="UniProtKB-EC"/>
</dbReference>
<evidence type="ECO:0000256" key="5">
    <source>
        <dbReference type="ARBA" id="ARBA00013180"/>
    </source>
</evidence>
<evidence type="ECO:0000256" key="6">
    <source>
        <dbReference type="ARBA" id="ARBA00023235"/>
    </source>
</evidence>
<dbReference type="GO" id="GO:0006053">
    <property type="term" value="P:N-acetylmannosamine catabolic process"/>
    <property type="evidence" value="ECO:0007669"/>
    <property type="project" value="TreeGrafter"/>
</dbReference>
<evidence type="ECO:0000256" key="4">
    <source>
        <dbReference type="ARBA" id="ARBA00007439"/>
    </source>
</evidence>
<comment type="function">
    <text evidence="2">Converts N-acetylmannosamine-6-phosphate (ManNAc-6-P) to N-acetylglucosamine-6-phosphate (GlcNAc-6-P).</text>
</comment>
<evidence type="ECO:0000256" key="1">
    <source>
        <dbReference type="ARBA" id="ARBA00000056"/>
    </source>
</evidence>
<protein>
    <recommendedName>
        <fullName evidence="5">N-acylglucosamine-6-phosphate 2-epimerase</fullName>
        <ecNumber evidence="5">5.1.3.9</ecNumber>
    </recommendedName>
</protein>
<dbReference type="GO" id="GO:0005829">
    <property type="term" value="C:cytosol"/>
    <property type="evidence" value="ECO:0007669"/>
    <property type="project" value="TreeGrafter"/>
</dbReference>
<comment type="catalytic activity">
    <reaction evidence="1">
        <text>an N-acyl-D-glucosamine 6-phosphate = an N-acyl-D-mannosamine 6-phosphate</text>
        <dbReference type="Rhea" id="RHEA:23932"/>
        <dbReference type="ChEBI" id="CHEBI:57599"/>
        <dbReference type="ChEBI" id="CHEBI:57666"/>
        <dbReference type="EC" id="5.1.3.9"/>
    </reaction>
</comment>
<evidence type="ECO:0000313" key="8">
    <source>
        <dbReference type="EMBL" id="KXK63678.1"/>
    </source>
</evidence>
<dbReference type="PANTHER" id="PTHR36204">
    <property type="entry name" value="N-ACETYLMANNOSAMINE-6-PHOSPHATE 2-EPIMERASE-RELATED"/>
    <property type="match status" value="1"/>
</dbReference>
<evidence type="ECO:0000256" key="3">
    <source>
        <dbReference type="ARBA" id="ARBA00005081"/>
    </source>
</evidence>
<dbReference type="Gene3D" id="3.20.20.70">
    <property type="entry name" value="Aldolase class I"/>
    <property type="match status" value="1"/>
</dbReference>
<dbReference type="InterPro" id="IPR013785">
    <property type="entry name" value="Aldolase_TIM"/>
</dbReference>
<comment type="caution">
    <text evidence="8">The sequence shown here is derived from an EMBL/GenBank/DDBJ whole genome shotgun (WGS) entry which is preliminary data.</text>
</comment>
<reference evidence="8 9" key="1">
    <citation type="submission" date="2016-01" db="EMBL/GenBank/DDBJ databases">
        <title>Whole genome sequence and analysis of Micromonospora rosaria DSM 803, which can produce antibacterial substance rosamicin.</title>
        <authorList>
            <person name="Yang H."/>
            <person name="He X."/>
            <person name="Zhu D."/>
        </authorList>
    </citation>
    <scope>NUCLEOTIDE SEQUENCE [LARGE SCALE GENOMIC DNA]</scope>
    <source>
        <strain evidence="8 9">DSM 803</strain>
    </source>
</reference>